<dbReference type="InParanoid" id="A0A1B4XGX0"/>
<dbReference type="Pfam" id="PF17957">
    <property type="entry name" value="Big_7"/>
    <property type="match status" value="2"/>
</dbReference>
<evidence type="ECO:0000313" key="4">
    <source>
        <dbReference type="Proteomes" id="UP000243180"/>
    </source>
</evidence>
<dbReference type="Proteomes" id="UP000243180">
    <property type="component" value="Chromosome"/>
</dbReference>
<reference evidence="3 4" key="1">
    <citation type="submission" date="2015-05" db="EMBL/GenBank/DDBJ databases">
        <title>Complete genome sequence of a sulfur-oxidizing gammaproteobacterium strain HA5.</title>
        <authorList>
            <person name="Miura A."/>
            <person name="Kojima H."/>
            <person name="Fukui M."/>
        </authorList>
    </citation>
    <scope>NUCLEOTIDE SEQUENCE [LARGE SCALE GENOMIC DNA]</scope>
    <source>
        <strain evidence="3 4">HA5</strain>
    </source>
</reference>
<evidence type="ECO:0000256" key="1">
    <source>
        <dbReference type="SAM" id="MobiDB-lite"/>
    </source>
</evidence>
<accession>A0A1B4XGX0</accession>
<dbReference type="Pfam" id="PF00041">
    <property type="entry name" value="fn3"/>
    <property type="match status" value="1"/>
</dbReference>
<feature type="domain" description="Fibronectin type-III" evidence="2">
    <location>
        <begin position="328"/>
        <end position="423"/>
    </location>
</feature>
<dbReference type="PROSITE" id="PS51257">
    <property type="entry name" value="PROKAR_LIPOPROTEIN"/>
    <property type="match status" value="1"/>
</dbReference>
<organism evidence="3 4">
    <name type="scientific">Sulfuricaulis limicola</name>
    <dbReference type="NCBI Taxonomy" id="1620215"/>
    <lineage>
        <taxon>Bacteria</taxon>
        <taxon>Pseudomonadati</taxon>
        <taxon>Pseudomonadota</taxon>
        <taxon>Gammaproteobacteria</taxon>
        <taxon>Acidiferrobacterales</taxon>
        <taxon>Acidiferrobacteraceae</taxon>
        <taxon>Sulfuricaulis</taxon>
    </lineage>
</organism>
<dbReference type="Gene3D" id="2.60.40.10">
    <property type="entry name" value="Immunoglobulins"/>
    <property type="match status" value="4"/>
</dbReference>
<dbReference type="KEGG" id="slim:SCL_1704"/>
<feature type="region of interest" description="Disordered" evidence="1">
    <location>
        <begin position="42"/>
        <end position="69"/>
    </location>
</feature>
<dbReference type="AlphaFoldDB" id="A0A1B4XGX0"/>
<evidence type="ECO:0000313" key="3">
    <source>
        <dbReference type="EMBL" id="BAV34007.1"/>
    </source>
</evidence>
<keyword evidence="4" id="KW-1185">Reference proteome</keyword>
<proteinExistence type="predicted"/>
<dbReference type="InterPro" id="IPR003961">
    <property type="entry name" value="FN3_dom"/>
</dbReference>
<dbReference type="CDD" id="cd00063">
    <property type="entry name" value="FN3"/>
    <property type="match status" value="1"/>
</dbReference>
<dbReference type="InterPro" id="IPR013783">
    <property type="entry name" value="Ig-like_fold"/>
</dbReference>
<protein>
    <submittedName>
        <fullName evidence="3">Fibronectin type III</fullName>
    </submittedName>
</protein>
<feature type="compositionally biased region" description="Low complexity" evidence="1">
    <location>
        <begin position="48"/>
        <end position="69"/>
    </location>
</feature>
<dbReference type="InterPro" id="IPR036116">
    <property type="entry name" value="FN3_sf"/>
</dbReference>
<dbReference type="SUPFAM" id="SSF49265">
    <property type="entry name" value="Fibronectin type III"/>
    <property type="match status" value="1"/>
</dbReference>
<dbReference type="PROSITE" id="PS50853">
    <property type="entry name" value="FN3"/>
    <property type="match status" value="1"/>
</dbReference>
<sequence>MEMLRPGRTRIVNSLQAVVLILMLPVMLAACGGGAEAETQANSLPANTTSPDTTSPVVTISGPTSASSYSTSSATVALSGTASDSVGVTQVTWSNSRGGSGTASGTVSWNSGNITLQGGSNTLTVTARDAAGNTATDTLVITYSTSTPGDTTAPSVSITSPTSSATYTTASSTLSLGGSASDNVGVTQVTWSNSRGGSGTASGTTSWSVSGITLLGGSNTLTVTARDAAGNVNTDTLTVTYNAPDTTSPTVSITSPTSSAAYTTSSSTLSLGGTASDNVGVTQVTWSNSRGGSGTASGTTSWSVSGITLLGGSNTLTVTARDAAGNVNTDTLTVTYNAPVISNTAILTWDAVPATNLSGYRVYYGTTPGTYQQAPGQGLSVGNITTYTLMGLSNGTRYYFAVTAFDTAGNESGYSNEVFKDIP</sequence>
<dbReference type="OrthoDB" id="6371755at2"/>
<gene>
    <name evidence="3" type="ORF">SCL_1704</name>
</gene>
<evidence type="ECO:0000259" key="2">
    <source>
        <dbReference type="PROSITE" id="PS50853"/>
    </source>
</evidence>
<dbReference type="EMBL" id="AP014879">
    <property type="protein sequence ID" value="BAV34007.1"/>
    <property type="molecule type" value="Genomic_DNA"/>
</dbReference>
<name>A0A1B4XGX0_9GAMM</name>
<dbReference type="RefSeq" id="WP_096360800.1">
    <property type="nucleotide sequence ID" value="NZ_AP014879.1"/>
</dbReference>
<dbReference type="Pfam" id="PF09136">
    <property type="entry name" value="Glucodextran_B"/>
    <property type="match status" value="1"/>
</dbReference>